<reference evidence="2" key="1">
    <citation type="submission" date="2015-03" db="EMBL/GenBank/DDBJ databases">
        <authorList>
            <person name="Nijsse Bart"/>
        </authorList>
    </citation>
    <scope>NUCLEOTIDE SEQUENCE [LARGE SCALE GENOMIC DNA]</scope>
</reference>
<protein>
    <submittedName>
        <fullName evidence="1">Uncharacterized protein</fullName>
    </submittedName>
</protein>
<sequence>MPFVRKIVNSNILAGIIDVPEGLKNKKVEVLVFPLEDNTINDSSNKNHKLAKGILAKYKNPAFIDRESTAWVEAVKEKHEYR</sequence>
<keyword evidence="2" id="KW-1185">Reference proteome</keyword>
<dbReference type="RefSeq" id="WP_021167753.1">
    <property type="nucleotide sequence ID" value="NZ_CTRP01000008.1"/>
</dbReference>
<accession>A0A0U1KXG7</accession>
<proteinExistence type="predicted"/>
<evidence type="ECO:0000313" key="2">
    <source>
        <dbReference type="Proteomes" id="UP000049855"/>
    </source>
</evidence>
<name>A0A0U1KXG7_9FIRM</name>
<dbReference type="AlphaFoldDB" id="A0A0U1KXG7"/>
<dbReference type="EMBL" id="CTRP01000008">
    <property type="protein sequence ID" value="CQR72121.1"/>
    <property type="molecule type" value="Genomic_DNA"/>
</dbReference>
<evidence type="ECO:0000313" key="1">
    <source>
        <dbReference type="EMBL" id="CQR72121.1"/>
    </source>
</evidence>
<dbReference type="Proteomes" id="UP000049855">
    <property type="component" value="Unassembled WGS sequence"/>
</dbReference>
<gene>
    <name evidence="1" type="ORF">SpAn4DRAFT_4810</name>
</gene>
<organism evidence="1 2">
    <name type="scientific">Sporomusa ovata</name>
    <dbReference type="NCBI Taxonomy" id="2378"/>
    <lineage>
        <taxon>Bacteria</taxon>
        <taxon>Bacillati</taxon>
        <taxon>Bacillota</taxon>
        <taxon>Negativicutes</taxon>
        <taxon>Selenomonadales</taxon>
        <taxon>Sporomusaceae</taxon>
        <taxon>Sporomusa</taxon>
    </lineage>
</organism>